<reference evidence="2 3" key="1">
    <citation type="submission" date="2022-04" db="EMBL/GenBank/DDBJ databases">
        <title>Genome draft of Actinomadura sp. ATCC 31491.</title>
        <authorList>
            <person name="Shi X."/>
            <person name="Du Y."/>
        </authorList>
    </citation>
    <scope>NUCLEOTIDE SEQUENCE [LARGE SCALE GENOMIC DNA]</scope>
    <source>
        <strain evidence="2 3">ATCC 31491</strain>
    </source>
</reference>
<comment type="caution">
    <text evidence="2">The sequence shown here is derived from an EMBL/GenBank/DDBJ whole genome shotgun (WGS) entry which is preliminary data.</text>
</comment>
<gene>
    <name evidence="2" type="ORF">MF672_012915</name>
</gene>
<name>A0ABT0FQR7_9ACTN</name>
<evidence type="ECO:0000313" key="3">
    <source>
        <dbReference type="Proteomes" id="UP001317259"/>
    </source>
</evidence>
<protein>
    <submittedName>
        <fullName evidence="2">Uncharacterized protein</fullName>
    </submittedName>
</protein>
<dbReference type="Proteomes" id="UP001317259">
    <property type="component" value="Unassembled WGS sequence"/>
</dbReference>
<keyword evidence="3" id="KW-1185">Reference proteome</keyword>
<organism evidence="2 3">
    <name type="scientific">Actinomadura luzonensis</name>
    <dbReference type="NCBI Taxonomy" id="2805427"/>
    <lineage>
        <taxon>Bacteria</taxon>
        <taxon>Bacillati</taxon>
        <taxon>Actinomycetota</taxon>
        <taxon>Actinomycetes</taxon>
        <taxon>Streptosporangiales</taxon>
        <taxon>Thermomonosporaceae</taxon>
        <taxon>Actinomadura</taxon>
    </lineage>
</organism>
<dbReference type="EMBL" id="JAKRKC020000001">
    <property type="protein sequence ID" value="MCK2214688.1"/>
    <property type="molecule type" value="Genomic_DNA"/>
</dbReference>
<accession>A0ABT0FQR7</accession>
<evidence type="ECO:0000256" key="1">
    <source>
        <dbReference type="SAM" id="MobiDB-lite"/>
    </source>
</evidence>
<proteinExistence type="predicted"/>
<dbReference type="RefSeq" id="WP_242373960.1">
    <property type="nucleotide sequence ID" value="NZ_JAKRKC020000001.1"/>
</dbReference>
<feature type="region of interest" description="Disordered" evidence="1">
    <location>
        <begin position="37"/>
        <end position="57"/>
    </location>
</feature>
<evidence type="ECO:0000313" key="2">
    <source>
        <dbReference type="EMBL" id="MCK2214688.1"/>
    </source>
</evidence>
<sequence>MTDRFTERLAAHDLKPKHAGLLAVLDAELTARLPAEEAESLRRAPATLARQAGLPTG</sequence>